<feature type="signal peptide" evidence="1">
    <location>
        <begin position="1"/>
        <end position="23"/>
    </location>
</feature>
<protein>
    <recommendedName>
        <fullName evidence="2">Tll0287-like domain-containing protein</fullName>
    </recommendedName>
</protein>
<dbReference type="Proteomes" id="UP000236742">
    <property type="component" value="Unassembled WGS sequence"/>
</dbReference>
<evidence type="ECO:0000313" key="4">
    <source>
        <dbReference type="Proteomes" id="UP000236742"/>
    </source>
</evidence>
<sequence>MTMKRDFSIALLAAMLCAGAASAQDKAGLVEEAKTLIQQFGGTLKAELQAAMKEKGPVHAIEVCNTRAPEIAARISADSGWSVGRSSHRLRNPANAPDAYTAAAIEEFLKRQDAGEKPDTLVKAEIVEEDGHKVFRMVKAIPTGGVCLNCHGGDQVKPEVEAALARLYPQDRARGFRSGEMRGVFTLSRRLD</sequence>
<dbReference type="InterPro" id="IPR021796">
    <property type="entry name" value="Tll0287-like_dom"/>
</dbReference>
<keyword evidence="1" id="KW-0732">Signal</keyword>
<keyword evidence="4" id="KW-1185">Reference proteome</keyword>
<feature type="domain" description="Tll0287-like" evidence="2">
    <location>
        <begin position="29"/>
        <end position="187"/>
    </location>
</feature>
<accession>A0A1H5X322</accession>
<dbReference type="Pfam" id="PF11845">
    <property type="entry name" value="Tll0287-like"/>
    <property type="match status" value="1"/>
</dbReference>
<proteinExistence type="predicted"/>
<dbReference type="EMBL" id="FNVD01000009">
    <property type="protein sequence ID" value="SEG05785.1"/>
    <property type="molecule type" value="Genomic_DNA"/>
</dbReference>
<evidence type="ECO:0000259" key="2">
    <source>
        <dbReference type="Pfam" id="PF11845"/>
    </source>
</evidence>
<feature type="chain" id="PRO_5009289012" description="Tll0287-like domain-containing protein" evidence="1">
    <location>
        <begin position="24"/>
        <end position="192"/>
    </location>
</feature>
<organism evidence="3 4">
    <name type="scientific">Jhaorihella thermophila</name>
    <dbReference type="NCBI Taxonomy" id="488547"/>
    <lineage>
        <taxon>Bacteria</taxon>
        <taxon>Pseudomonadati</taxon>
        <taxon>Pseudomonadota</taxon>
        <taxon>Alphaproteobacteria</taxon>
        <taxon>Rhodobacterales</taxon>
        <taxon>Paracoccaceae</taxon>
        <taxon>Jhaorihella</taxon>
    </lineage>
</organism>
<name>A0A1H5X322_9RHOB</name>
<reference evidence="3 4" key="1">
    <citation type="submission" date="2016-10" db="EMBL/GenBank/DDBJ databases">
        <authorList>
            <person name="de Groot N.N."/>
        </authorList>
    </citation>
    <scope>NUCLEOTIDE SEQUENCE [LARGE SCALE GENOMIC DNA]</scope>
    <source>
        <strain evidence="3 4">DSM 23413</strain>
    </source>
</reference>
<evidence type="ECO:0000313" key="3">
    <source>
        <dbReference type="EMBL" id="SEG05785.1"/>
    </source>
</evidence>
<dbReference type="AlphaFoldDB" id="A0A1H5X322"/>
<evidence type="ECO:0000256" key="1">
    <source>
        <dbReference type="SAM" id="SignalP"/>
    </source>
</evidence>
<gene>
    <name evidence="3" type="ORF">SAMN05421751_109147</name>
</gene>